<keyword evidence="2" id="KW-1015">Disulfide bond</keyword>
<keyword evidence="3" id="KW-0472">Membrane</keyword>
<keyword evidence="3" id="KW-0812">Transmembrane</keyword>
<organism evidence="5 6">
    <name type="scientific">Gadus morhua</name>
    <name type="common">Atlantic cod</name>
    <dbReference type="NCBI Taxonomy" id="8049"/>
    <lineage>
        <taxon>Eukaryota</taxon>
        <taxon>Metazoa</taxon>
        <taxon>Chordata</taxon>
        <taxon>Craniata</taxon>
        <taxon>Vertebrata</taxon>
        <taxon>Euteleostomi</taxon>
        <taxon>Actinopterygii</taxon>
        <taxon>Neopterygii</taxon>
        <taxon>Teleostei</taxon>
        <taxon>Neoteleostei</taxon>
        <taxon>Acanthomorphata</taxon>
        <taxon>Zeiogadaria</taxon>
        <taxon>Gadariae</taxon>
        <taxon>Gadiformes</taxon>
        <taxon>Gadoidei</taxon>
        <taxon>Gadidae</taxon>
        <taxon>Gadus</taxon>
    </lineage>
</organism>
<dbReference type="PROSITE" id="PS50041">
    <property type="entry name" value="C_TYPE_LECTIN_2"/>
    <property type="match status" value="1"/>
</dbReference>
<dbReference type="SUPFAM" id="SSF56436">
    <property type="entry name" value="C-type lectin-like"/>
    <property type="match status" value="1"/>
</dbReference>
<keyword evidence="3" id="KW-1133">Transmembrane helix</keyword>
<dbReference type="InterPro" id="IPR033989">
    <property type="entry name" value="CD209-like_CTLD"/>
</dbReference>
<dbReference type="InterPro" id="IPR001304">
    <property type="entry name" value="C-type_lectin-like"/>
</dbReference>
<keyword evidence="6" id="KW-1185">Reference proteome</keyword>
<dbReference type="CDD" id="cd03590">
    <property type="entry name" value="CLECT_DC-SIGN_like"/>
    <property type="match status" value="1"/>
</dbReference>
<dbReference type="GeneTree" id="ENSGT01030000234575"/>
<protein>
    <recommendedName>
        <fullName evidence="4">C-type lectin domain-containing protein</fullName>
    </recommendedName>
</protein>
<evidence type="ECO:0000313" key="6">
    <source>
        <dbReference type="Proteomes" id="UP000694546"/>
    </source>
</evidence>
<keyword evidence="1" id="KW-0430">Lectin</keyword>
<proteinExistence type="predicted"/>
<evidence type="ECO:0000313" key="5">
    <source>
        <dbReference type="Ensembl" id="ENSGMOP00000069281.1"/>
    </source>
</evidence>
<dbReference type="InterPro" id="IPR016186">
    <property type="entry name" value="C-type_lectin-like/link_sf"/>
</dbReference>
<dbReference type="AlphaFoldDB" id="A0A8C5D2R5"/>
<dbReference type="InterPro" id="IPR050111">
    <property type="entry name" value="C-type_lectin/snaclec_domain"/>
</dbReference>
<dbReference type="GO" id="GO:0030246">
    <property type="term" value="F:carbohydrate binding"/>
    <property type="evidence" value="ECO:0007669"/>
    <property type="project" value="UniProtKB-KW"/>
</dbReference>
<dbReference type="InterPro" id="IPR018378">
    <property type="entry name" value="C-type_lectin_CS"/>
</dbReference>
<dbReference type="Pfam" id="PF00059">
    <property type="entry name" value="Lectin_C"/>
    <property type="match status" value="1"/>
</dbReference>
<dbReference type="Gene3D" id="3.10.100.10">
    <property type="entry name" value="Mannose-Binding Protein A, subunit A"/>
    <property type="match status" value="1"/>
</dbReference>
<evidence type="ECO:0000256" key="2">
    <source>
        <dbReference type="ARBA" id="ARBA00023157"/>
    </source>
</evidence>
<dbReference type="SMART" id="SM00034">
    <property type="entry name" value="CLECT"/>
    <property type="match status" value="1"/>
</dbReference>
<dbReference type="PROSITE" id="PS00615">
    <property type="entry name" value="C_TYPE_LECTIN_1"/>
    <property type="match status" value="1"/>
</dbReference>
<reference evidence="5" key="1">
    <citation type="submission" date="2025-08" db="UniProtKB">
        <authorList>
            <consortium name="Ensembl"/>
        </authorList>
    </citation>
    <scope>IDENTIFICATION</scope>
</reference>
<accession>A0A8C5D2R5</accession>
<evidence type="ECO:0000259" key="4">
    <source>
        <dbReference type="PROSITE" id="PS50041"/>
    </source>
</evidence>
<reference evidence="5" key="2">
    <citation type="submission" date="2025-09" db="UniProtKB">
        <authorList>
            <consortium name="Ensembl"/>
        </authorList>
    </citation>
    <scope>IDENTIFICATION</scope>
</reference>
<dbReference type="Proteomes" id="UP000694546">
    <property type="component" value="Chromosome 5"/>
</dbReference>
<dbReference type="Ensembl" id="ENSGMOT00000030079.1">
    <property type="protein sequence ID" value="ENSGMOP00000069281.1"/>
    <property type="gene ID" value="ENSGMOG00000024654.1"/>
</dbReference>
<feature type="transmembrane region" description="Helical" evidence="3">
    <location>
        <begin position="104"/>
        <end position="127"/>
    </location>
</feature>
<evidence type="ECO:0000256" key="3">
    <source>
        <dbReference type="SAM" id="Phobius"/>
    </source>
</evidence>
<sequence length="357" mass="40141">MGNRTGRMRTVLLSTRAEMQHIRGIGSLENTLGACGRTVQLLMPTLLHSLNAPIQTTNMEIPPKAARTYGNINDKSSDEEDFADTQNQNVSISVGSHGVRSEKAAVVCLIVLAVVLFTVDVSLGIYYSQQTDAMPQTSEGFQKILKNYHSTVESRNSAVRQLEKEKRQIEVTRWELEHQKRRGRDYNTILDKANQETAGLQTKVNLMTMDCGHCLPGWTYILSRCFYLSRTNQAKRSWTEARGVCKRMGADLAVVDSSVRQSTLHMHIQDRSDPGTSLYHAAYWIGLRDVEEEGVWKWLNGKMLVDSFWHNGEPNDQGSSGEDCAGIYPGVNPFSAWNDVPCTHPLKWICEMDSQDL</sequence>
<dbReference type="OMA" id="EDCAAMY"/>
<feature type="domain" description="C-type lectin" evidence="4">
    <location>
        <begin position="221"/>
        <end position="351"/>
    </location>
</feature>
<dbReference type="InterPro" id="IPR016187">
    <property type="entry name" value="CTDL_fold"/>
</dbReference>
<evidence type="ECO:0000256" key="1">
    <source>
        <dbReference type="ARBA" id="ARBA00022734"/>
    </source>
</evidence>
<name>A0A8C5D2R5_GADMO</name>
<dbReference type="PANTHER" id="PTHR22803">
    <property type="entry name" value="MANNOSE, PHOSPHOLIPASE, LECTIN RECEPTOR RELATED"/>
    <property type="match status" value="1"/>
</dbReference>